<dbReference type="EMBL" id="PIPL01000001">
    <property type="protein sequence ID" value="RUO25522.1"/>
    <property type="molecule type" value="Genomic_DNA"/>
</dbReference>
<evidence type="ECO:0000313" key="3">
    <source>
        <dbReference type="Proteomes" id="UP000288293"/>
    </source>
</evidence>
<evidence type="ECO:0000313" key="2">
    <source>
        <dbReference type="EMBL" id="RUO25522.1"/>
    </source>
</evidence>
<keyword evidence="1" id="KW-1133">Transmembrane helix</keyword>
<dbReference type="Proteomes" id="UP000288293">
    <property type="component" value="Unassembled WGS sequence"/>
</dbReference>
<keyword evidence="1" id="KW-0472">Membrane</keyword>
<reference evidence="2 3" key="1">
    <citation type="journal article" date="2011" name="Front. Microbiol.">
        <title>Genomic signatures of strain selection and enhancement in Bacillus atrophaeus var. globigii, a historical biowarfare simulant.</title>
        <authorList>
            <person name="Gibbons H.S."/>
            <person name="Broomall S.M."/>
            <person name="McNew L.A."/>
            <person name="Daligault H."/>
            <person name="Chapman C."/>
            <person name="Bruce D."/>
            <person name="Karavis M."/>
            <person name="Krepps M."/>
            <person name="McGregor P.A."/>
            <person name="Hong C."/>
            <person name="Park K.H."/>
            <person name="Akmal A."/>
            <person name="Feldman A."/>
            <person name="Lin J.S."/>
            <person name="Chang W.E."/>
            <person name="Higgs B.W."/>
            <person name="Demirev P."/>
            <person name="Lindquist J."/>
            <person name="Liem A."/>
            <person name="Fochler E."/>
            <person name="Read T.D."/>
            <person name="Tapia R."/>
            <person name="Johnson S."/>
            <person name="Bishop-Lilly K.A."/>
            <person name="Detter C."/>
            <person name="Han C."/>
            <person name="Sozhamannan S."/>
            <person name="Rosenzweig C.N."/>
            <person name="Skowronski E.W."/>
        </authorList>
    </citation>
    <scope>NUCLEOTIDE SEQUENCE [LARGE SCALE GENOMIC DNA]</scope>
    <source>
        <strain evidence="2 3">MLST1</strain>
    </source>
</reference>
<dbReference type="AlphaFoldDB" id="A0A432W657"/>
<sequence length="145" mass="15653">MSTKHAVFLLLIVAIIAIATAIAHLSCIYFGPQCYAAQMAPYAIIESAKSGTLLAPLGTIVVSFLFAVLAAYALSAARLIRKLPLLSVGIYSIAGLCTIRGILPLQLWLRQPDRVSDTVLYVGFVWLAVGLFCFFGFRAMNKKNG</sequence>
<keyword evidence="1" id="KW-0812">Transmembrane</keyword>
<feature type="transmembrane region" description="Helical" evidence="1">
    <location>
        <begin position="52"/>
        <end position="73"/>
    </location>
</feature>
<dbReference type="RefSeq" id="WP_126802223.1">
    <property type="nucleotide sequence ID" value="NZ_PIPL01000001.1"/>
</dbReference>
<evidence type="ECO:0000256" key="1">
    <source>
        <dbReference type="SAM" id="Phobius"/>
    </source>
</evidence>
<organism evidence="2 3">
    <name type="scientific">Aliidiomarina minuta</name>
    <dbReference type="NCBI Taxonomy" id="880057"/>
    <lineage>
        <taxon>Bacteria</taxon>
        <taxon>Pseudomonadati</taxon>
        <taxon>Pseudomonadota</taxon>
        <taxon>Gammaproteobacteria</taxon>
        <taxon>Alteromonadales</taxon>
        <taxon>Idiomarinaceae</taxon>
        <taxon>Aliidiomarina</taxon>
    </lineage>
</organism>
<protein>
    <recommendedName>
        <fullName evidence="4">DUF3995 domain-containing protein</fullName>
    </recommendedName>
</protein>
<dbReference type="OrthoDB" id="5457135at2"/>
<accession>A0A432W657</accession>
<comment type="caution">
    <text evidence="2">The sequence shown here is derived from an EMBL/GenBank/DDBJ whole genome shotgun (WGS) entry which is preliminary data.</text>
</comment>
<feature type="transmembrane region" description="Helical" evidence="1">
    <location>
        <begin position="85"/>
        <end position="107"/>
    </location>
</feature>
<proteinExistence type="predicted"/>
<name>A0A432W657_9GAMM</name>
<gene>
    <name evidence="2" type="ORF">CWE09_01935</name>
</gene>
<feature type="transmembrane region" description="Helical" evidence="1">
    <location>
        <begin position="119"/>
        <end position="137"/>
    </location>
</feature>
<evidence type="ECO:0008006" key="4">
    <source>
        <dbReference type="Google" id="ProtNLM"/>
    </source>
</evidence>
<keyword evidence="3" id="KW-1185">Reference proteome</keyword>